<dbReference type="Proteomes" id="UP000316674">
    <property type="component" value="Unassembled WGS sequence"/>
</dbReference>
<feature type="non-terminal residue" evidence="1">
    <location>
        <position position="72"/>
    </location>
</feature>
<dbReference type="EMBL" id="SOHY01000144">
    <property type="protein sequence ID" value="TEU02308.1"/>
    <property type="molecule type" value="Genomic_DNA"/>
</dbReference>
<dbReference type="AlphaFoldDB" id="A0A523ZF32"/>
<reference evidence="1 2" key="1">
    <citation type="submission" date="2019-03" db="EMBL/GenBank/DDBJ databases">
        <title>Metabolic potential of uncultured bacteria and archaea associated with petroleum seepage in deep-sea sediments.</title>
        <authorList>
            <person name="Dong X."/>
            <person name="Hubert C."/>
        </authorList>
    </citation>
    <scope>NUCLEOTIDE SEQUENCE [LARGE SCALE GENOMIC DNA]</scope>
    <source>
        <strain evidence="1">E26_bin6</strain>
    </source>
</reference>
<comment type="caution">
    <text evidence="1">The sequence shown here is derived from an EMBL/GenBank/DDBJ whole genome shotgun (WGS) entry which is preliminary data.</text>
</comment>
<organism evidence="1 2">
    <name type="scientific">Aerophobetes bacterium</name>
    <dbReference type="NCBI Taxonomy" id="2030807"/>
    <lineage>
        <taxon>Bacteria</taxon>
        <taxon>Candidatus Aerophobota</taxon>
    </lineage>
</organism>
<accession>A0A523ZF32</accession>
<gene>
    <name evidence="1" type="ORF">E3I16_02310</name>
</gene>
<sequence>MALCQKIEPELKRVIDFRIEDGASERHRLVFDKKTFFPLISGPAIYTDGEKIHLPTQFKLALTDSDNEIMIA</sequence>
<proteinExistence type="predicted"/>
<name>A0A523ZF32_UNCAE</name>
<evidence type="ECO:0000313" key="1">
    <source>
        <dbReference type="EMBL" id="TEU02308.1"/>
    </source>
</evidence>
<protein>
    <submittedName>
        <fullName evidence="1">Uncharacterized protein</fullName>
    </submittedName>
</protein>
<evidence type="ECO:0000313" key="2">
    <source>
        <dbReference type="Proteomes" id="UP000316674"/>
    </source>
</evidence>